<feature type="binding site" evidence="7">
    <location>
        <begin position="126"/>
        <end position="132"/>
    </location>
    <ligand>
        <name>ATP</name>
        <dbReference type="ChEBI" id="CHEBI:30616"/>
    </ligand>
</feature>
<dbReference type="EMBL" id="MSLT01000012">
    <property type="protein sequence ID" value="OUD14432.1"/>
    <property type="molecule type" value="Genomic_DNA"/>
</dbReference>
<dbReference type="InterPro" id="IPR013221">
    <property type="entry name" value="Mur_ligase_cen"/>
</dbReference>
<dbReference type="GO" id="GO:0005524">
    <property type="term" value="F:ATP binding"/>
    <property type="evidence" value="ECO:0007669"/>
    <property type="project" value="UniProtKB-UniRule"/>
</dbReference>
<dbReference type="AlphaFoldDB" id="A0A251XA85"/>
<protein>
    <recommendedName>
        <fullName evidence="7 8">UDP-N-acetylmuramoylalanine--D-glutamate ligase</fullName>
        <ecNumber evidence="7 8">6.3.2.9</ecNumber>
    </recommendedName>
    <alternativeName>
        <fullName evidence="7">D-glutamic acid-adding enzyme</fullName>
    </alternativeName>
    <alternativeName>
        <fullName evidence="7">UDP-N-acetylmuramoyl-L-alanyl-D-glutamate synthetase</fullName>
    </alternativeName>
</protein>
<dbReference type="Pfam" id="PF21799">
    <property type="entry name" value="MurD-like_N"/>
    <property type="match status" value="1"/>
</dbReference>
<dbReference type="RefSeq" id="WP_086488213.1">
    <property type="nucleotide sequence ID" value="NZ_MSLT01000012.1"/>
</dbReference>
<gene>
    <name evidence="7" type="primary">murD</name>
    <name evidence="12" type="ORF">TPSD3_08990</name>
</gene>
<comment type="caution">
    <text evidence="12">The sequence shown here is derived from an EMBL/GenBank/DDBJ whole genome shotgun (WGS) entry which is preliminary data.</text>
</comment>
<dbReference type="HAMAP" id="MF_00639">
    <property type="entry name" value="MurD"/>
    <property type="match status" value="1"/>
</dbReference>
<dbReference type="Gene3D" id="3.90.190.20">
    <property type="entry name" value="Mur ligase, C-terminal domain"/>
    <property type="match status" value="1"/>
</dbReference>
<dbReference type="EC" id="6.3.2.9" evidence="7 8"/>
<accession>A0A251XA85</accession>
<keyword evidence="7 8" id="KW-0133">Cell shape</keyword>
<feature type="domain" description="Mur ligase C-terminal" evidence="10">
    <location>
        <begin position="322"/>
        <end position="436"/>
    </location>
</feature>
<dbReference type="GO" id="GO:0009252">
    <property type="term" value="P:peptidoglycan biosynthetic process"/>
    <property type="evidence" value="ECO:0007669"/>
    <property type="project" value="UniProtKB-UniRule"/>
</dbReference>
<evidence type="ECO:0000256" key="6">
    <source>
        <dbReference type="ARBA" id="ARBA00022840"/>
    </source>
</evidence>
<keyword evidence="6 7" id="KW-0067">ATP-binding</keyword>
<dbReference type="Pfam" id="PF02875">
    <property type="entry name" value="Mur_ligase_C"/>
    <property type="match status" value="1"/>
</dbReference>
<evidence type="ECO:0000256" key="4">
    <source>
        <dbReference type="ARBA" id="ARBA00022598"/>
    </source>
</evidence>
<evidence type="ECO:0000256" key="8">
    <source>
        <dbReference type="RuleBase" id="RU003664"/>
    </source>
</evidence>
<evidence type="ECO:0000313" key="12">
    <source>
        <dbReference type="EMBL" id="OUD14432.1"/>
    </source>
</evidence>
<dbReference type="GO" id="GO:0008764">
    <property type="term" value="F:UDP-N-acetylmuramoylalanine-D-glutamate ligase activity"/>
    <property type="evidence" value="ECO:0007669"/>
    <property type="project" value="UniProtKB-UniRule"/>
</dbReference>
<reference evidence="12 13" key="1">
    <citation type="submission" date="2016-12" db="EMBL/GenBank/DDBJ databases">
        <title>Thioflexothrix psekupsii D3 genome sequencing and assembly.</title>
        <authorList>
            <person name="Fomenkov A."/>
            <person name="Vincze T."/>
            <person name="Grabovich M."/>
            <person name="Anton B.P."/>
            <person name="Dubinina G."/>
            <person name="Orlova M."/>
            <person name="Belousova E."/>
            <person name="Roberts R.J."/>
        </authorList>
    </citation>
    <scope>NUCLEOTIDE SEQUENCE [LARGE SCALE GENOMIC DNA]</scope>
    <source>
        <strain evidence="12">D3</strain>
    </source>
</reference>
<comment type="catalytic activity">
    <reaction evidence="7 8">
        <text>UDP-N-acetyl-alpha-D-muramoyl-L-alanine + D-glutamate + ATP = UDP-N-acetyl-alpha-D-muramoyl-L-alanyl-D-glutamate + ADP + phosphate + H(+)</text>
        <dbReference type="Rhea" id="RHEA:16429"/>
        <dbReference type="ChEBI" id="CHEBI:15378"/>
        <dbReference type="ChEBI" id="CHEBI:29986"/>
        <dbReference type="ChEBI" id="CHEBI:30616"/>
        <dbReference type="ChEBI" id="CHEBI:43474"/>
        <dbReference type="ChEBI" id="CHEBI:83898"/>
        <dbReference type="ChEBI" id="CHEBI:83900"/>
        <dbReference type="ChEBI" id="CHEBI:456216"/>
        <dbReference type="EC" id="6.3.2.9"/>
    </reaction>
</comment>
<sequence>MSHHTALPVDFFSAFTVVLGMGITGLASARFLAQHGQRVYVMDNREQPPYLAQCQALQTVFPQQLFYKTGSFDSEILCRAEQVVISPGLSLTRAEFAAAQQLGIPFISEIELFARHANAPVVAITGSNGKSTVTTLVGEMAAQAGWHVRVGGNLGTPALELLTHPAPDLYVLELSSFQLETTYSLKTAASVVLNISEDHMDRYDSLHAYAQAKARIYQHSRINVINADDPQVVALLDPQHQHSGFSLHCNRATFSVCHHQDKVWLIRHCDETLTYLLSADELLVSGSIMQANALAALALGEAVGIPLEAMLTALRQFQGLPHRCRFVRRYQHIDFYNDSKGTNVGASIAAMQTLARPGQIVLIAGGDGKGADFKPFAEVAATHLRACVTLGRDGDHIGNLLRETMPVVAVNTMAEAVLQAYRLAQAGDAVLLSPACSSLDMFNDYTHRGDVFTQLVLSLAD</sequence>
<keyword evidence="7 8" id="KW-0131">Cell cycle</keyword>
<dbReference type="SUPFAM" id="SSF53244">
    <property type="entry name" value="MurD-like peptide ligases, peptide-binding domain"/>
    <property type="match status" value="1"/>
</dbReference>
<dbReference type="Gene3D" id="3.40.1190.10">
    <property type="entry name" value="Mur-like, catalytic domain"/>
    <property type="match status" value="1"/>
</dbReference>
<dbReference type="GO" id="GO:0071555">
    <property type="term" value="P:cell wall organization"/>
    <property type="evidence" value="ECO:0007669"/>
    <property type="project" value="UniProtKB-KW"/>
</dbReference>
<keyword evidence="3 7" id="KW-0963">Cytoplasm</keyword>
<dbReference type="Pfam" id="PF08245">
    <property type="entry name" value="Mur_ligase_M"/>
    <property type="match status" value="1"/>
</dbReference>
<dbReference type="PANTHER" id="PTHR43692:SF1">
    <property type="entry name" value="UDP-N-ACETYLMURAMOYLALANINE--D-GLUTAMATE LIGASE"/>
    <property type="match status" value="1"/>
</dbReference>
<dbReference type="InterPro" id="IPR036565">
    <property type="entry name" value="Mur-like_cat_sf"/>
</dbReference>
<keyword evidence="9" id="KW-1133">Transmembrane helix</keyword>
<dbReference type="SUPFAM" id="SSF53623">
    <property type="entry name" value="MurD-like peptide ligases, catalytic domain"/>
    <property type="match status" value="1"/>
</dbReference>
<keyword evidence="5 7" id="KW-0547">Nucleotide-binding</keyword>
<dbReference type="GO" id="GO:0005737">
    <property type="term" value="C:cytoplasm"/>
    <property type="evidence" value="ECO:0007669"/>
    <property type="project" value="UniProtKB-SubCell"/>
</dbReference>
<dbReference type="OrthoDB" id="9809796at2"/>
<dbReference type="Proteomes" id="UP000194798">
    <property type="component" value="Unassembled WGS sequence"/>
</dbReference>
<dbReference type="GO" id="GO:0008360">
    <property type="term" value="P:regulation of cell shape"/>
    <property type="evidence" value="ECO:0007669"/>
    <property type="project" value="UniProtKB-KW"/>
</dbReference>
<keyword evidence="13" id="KW-1185">Reference proteome</keyword>
<evidence type="ECO:0000256" key="9">
    <source>
        <dbReference type="SAM" id="Phobius"/>
    </source>
</evidence>
<keyword evidence="4 7" id="KW-0436">Ligase</keyword>
<keyword evidence="7 8" id="KW-0961">Cell wall biogenesis/degradation</keyword>
<evidence type="ECO:0000313" key="13">
    <source>
        <dbReference type="Proteomes" id="UP000194798"/>
    </source>
</evidence>
<dbReference type="InterPro" id="IPR004101">
    <property type="entry name" value="Mur_ligase_C"/>
</dbReference>
<keyword evidence="7 8" id="KW-0132">Cell division</keyword>
<evidence type="ECO:0000259" key="11">
    <source>
        <dbReference type="Pfam" id="PF08245"/>
    </source>
</evidence>
<keyword evidence="7 8" id="KW-0573">Peptidoglycan synthesis</keyword>
<evidence type="ECO:0000256" key="1">
    <source>
        <dbReference type="ARBA" id="ARBA00004496"/>
    </source>
</evidence>
<dbReference type="UniPathway" id="UPA00219"/>
<feature type="transmembrane region" description="Helical" evidence="9">
    <location>
        <begin position="12"/>
        <end position="33"/>
    </location>
</feature>
<dbReference type="NCBIfam" id="TIGR01087">
    <property type="entry name" value="murD"/>
    <property type="match status" value="1"/>
</dbReference>
<comment type="subcellular location">
    <subcellularLocation>
        <location evidence="1 7 8">Cytoplasm</location>
    </subcellularLocation>
</comment>
<dbReference type="Gene3D" id="3.40.50.720">
    <property type="entry name" value="NAD(P)-binding Rossmann-like Domain"/>
    <property type="match status" value="1"/>
</dbReference>
<comment type="similarity">
    <text evidence="7">Belongs to the MurCDEF family.</text>
</comment>
<keyword evidence="9" id="KW-0812">Transmembrane</keyword>
<evidence type="ECO:0000259" key="10">
    <source>
        <dbReference type="Pfam" id="PF02875"/>
    </source>
</evidence>
<comment type="function">
    <text evidence="7 8">Cell wall formation. Catalyzes the addition of glutamate to the nucleotide precursor UDP-N-acetylmuramoyl-L-alanine (UMA).</text>
</comment>
<dbReference type="SUPFAM" id="SSF51984">
    <property type="entry name" value="MurCD N-terminal domain"/>
    <property type="match status" value="1"/>
</dbReference>
<organism evidence="12 13">
    <name type="scientific">Thioflexithrix psekupsensis</name>
    <dbReference type="NCBI Taxonomy" id="1570016"/>
    <lineage>
        <taxon>Bacteria</taxon>
        <taxon>Pseudomonadati</taxon>
        <taxon>Pseudomonadota</taxon>
        <taxon>Gammaproteobacteria</taxon>
        <taxon>Thiotrichales</taxon>
        <taxon>Thioflexithrix</taxon>
    </lineage>
</organism>
<dbReference type="PANTHER" id="PTHR43692">
    <property type="entry name" value="UDP-N-ACETYLMURAMOYLALANINE--D-GLUTAMATE LIGASE"/>
    <property type="match status" value="1"/>
</dbReference>
<name>A0A251XA85_9GAMM</name>
<evidence type="ECO:0000256" key="7">
    <source>
        <dbReference type="HAMAP-Rule" id="MF_00639"/>
    </source>
</evidence>
<dbReference type="GO" id="GO:0051301">
    <property type="term" value="P:cell division"/>
    <property type="evidence" value="ECO:0007669"/>
    <property type="project" value="UniProtKB-KW"/>
</dbReference>
<comment type="pathway">
    <text evidence="2 7 8">Cell wall biogenesis; peptidoglycan biosynthesis.</text>
</comment>
<evidence type="ECO:0000256" key="3">
    <source>
        <dbReference type="ARBA" id="ARBA00022490"/>
    </source>
</evidence>
<dbReference type="InterPro" id="IPR005762">
    <property type="entry name" value="MurD"/>
</dbReference>
<evidence type="ECO:0000256" key="2">
    <source>
        <dbReference type="ARBA" id="ARBA00004752"/>
    </source>
</evidence>
<feature type="domain" description="Mur ligase central" evidence="11">
    <location>
        <begin position="124"/>
        <end position="299"/>
    </location>
</feature>
<proteinExistence type="inferred from homology"/>
<evidence type="ECO:0000256" key="5">
    <source>
        <dbReference type="ARBA" id="ARBA00022741"/>
    </source>
</evidence>
<dbReference type="InterPro" id="IPR036615">
    <property type="entry name" value="Mur_ligase_C_dom_sf"/>
</dbReference>
<keyword evidence="9" id="KW-0472">Membrane</keyword>